<keyword evidence="1" id="KW-0805">Transcription regulation</keyword>
<dbReference type="InterPro" id="IPR001647">
    <property type="entry name" value="HTH_TetR"/>
</dbReference>
<dbReference type="InterPro" id="IPR009057">
    <property type="entry name" value="Homeodomain-like_sf"/>
</dbReference>
<evidence type="ECO:0000256" key="3">
    <source>
        <dbReference type="ARBA" id="ARBA00023163"/>
    </source>
</evidence>
<dbReference type="SUPFAM" id="SSF46689">
    <property type="entry name" value="Homeodomain-like"/>
    <property type="match status" value="1"/>
</dbReference>
<keyword evidence="3" id="KW-0804">Transcription</keyword>
<comment type="caution">
    <text evidence="7">The sequence shown here is derived from an EMBL/GenBank/DDBJ whole genome shotgun (WGS) entry which is preliminary data.</text>
</comment>
<dbReference type="InterPro" id="IPR041479">
    <property type="entry name" value="TetR_CgmR_C"/>
</dbReference>
<sequence>MPTTKAPETTDRILDSVMQLILHGGLPAVTLSAVCRKAGLSKGGLMHHFPTKEALVDAFLQQSVRDYLDLIQQTANQHAAGTGKRAKAILDLFLGEPSDSEPDANNDCAAVMVALIQGDGSKSLVDEVYQTLFHLIRNDGLSRDLADLIVVALDGVWLQSMIAANETIVPRTKRIRKKLNQLISSEITMKTKPNPSKPNPSENGRT</sequence>
<dbReference type="Pfam" id="PF00440">
    <property type="entry name" value="TetR_N"/>
    <property type="match status" value="1"/>
</dbReference>
<dbReference type="Proteomes" id="UP001500840">
    <property type="component" value="Unassembled WGS sequence"/>
</dbReference>
<evidence type="ECO:0000256" key="5">
    <source>
        <dbReference type="SAM" id="MobiDB-lite"/>
    </source>
</evidence>
<evidence type="ECO:0000259" key="6">
    <source>
        <dbReference type="PROSITE" id="PS50977"/>
    </source>
</evidence>
<gene>
    <name evidence="7" type="ORF">GCM10023156_45170</name>
</gene>
<dbReference type="EMBL" id="BAABGA010000058">
    <property type="protein sequence ID" value="GAA4461943.1"/>
    <property type="molecule type" value="Genomic_DNA"/>
</dbReference>
<feature type="DNA-binding region" description="H-T-H motif" evidence="4">
    <location>
        <begin position="30"/>
        <end position="49"/>
    </location>
</feature>
<dbReference type="PANTHER" id="PTHR47506:SF1">
    <property type="entry name" value="HTH-TYPE TRANSCRIPTIONAL REGULATOR YJDC"/>
    <property type="match status" value="1"/>
</dbReference>
<keyword evidence="8" id="KW-1185">Reference proteome</keyword>
<evidence type="ECO:0000256" key="2">
    <source>
        <dbReference type="ARBA" id="ARBA00023125"/>
    </source>
</evidence>
<dbReference type="Gene3D" id="1.10.357.10">
    <property type="entry name" value="Tetracycline Repressor, domain 2"/>
    <property type="match status" value="1"/>
</dbReference>
<evidence type="ECO:0000256" key="1">
    <source>
        <dbReference type="ARBA" id="ARBA00023015"/>
    </source>
</evidence>
<dbReference type="Pfam" id="PF17937">
    <property type="entry name" value="TetR_C_28"/>
    <property type="match status" value="1"/>
</dbReference>
<reference evidence="8" key="1">
    <citation type="journal article" date="2019" name="Int. J. Syst. Evol. Microbiol.">
        <title>The Global Catalogue of Microorganisms (GCM) 10K type strain sequencing project: providing services to taxonomists for standard genome sequencing and annotation.</title>
        <authorList>
            <consortium name="The Broad Institute Genomics Platform"/>
            <consortium name="The Broad Institute Genome Sequencing Center for Infectious Disease"/>
            <person name="Wu L."/>
            <person name="Ma J."/>
        </authorList>
    </citation>
    <scope>NUCLEOTIDE SEQUENCE [LARGE SCALE GENOMIC DNA]</scope>
    <source>
        <strain evidence="8">JCM 17759</strain>
    </source>
</reference>
<organism evidence="7 8">
    <name type="scientific">Novipirellula rosea</name>
    <dbReference type="NCBI Taxonomy" id="1031540"/>
    <lineage>
        <taxon>Bacteria</taxon>
        <taxon>Pseudomonadati</taxon>
        <taxon>Planctomycetota</taxon>
        <taxon>Planctomycetia</taxon>
        <taxon>Pirellulales</taxon>
        <taxon>Pirellulaceae</taxon>
        <taxon>Novipirellula</taxon>
    </lineage>
</organism>
<evidence type="ECO:0000313" key="7">
    <source>
        <dbReference type="EMBL" id="GAA4461943.1"/>
    </source>
</evidence>
<evidence type="ECO:0000256" key="4">
    <source>
        <dbReference type="PROSITE-ProRule" id="PRU00335"/>
    </source>
</evidence>
<feature type="domain" description="HTH tetR-type" evidence="6">
    <location>
        <begin position="7"/>
        <end position="67"/>
    </location>
</feature>
<dbReference type="RefSeq" id="WP_345325722.1">
    <property type="nucleotide sequence ID" value="NZ_BAABGA010000058.1"/>
</dbReference>
<accession>A0ABP8N913</accession>
<dbReference type="PROSITE" id="PS50977">
    <property type="entry name" value="HTH_TETR_2"/>
    <property type="match status" value="1"/>
</dbReference>
<feature type="region of interest" description="Disordered" evidence="5">
    <location>
        <begin position="186"/>
        <end position="206"/>
    </location>
</feature>
<name>A0ABP8N913_9BACT</name>
<dbReference type="PANTHER" id="PTHR47506">
    <property type="entry name" value="TRANSCRIPTIONAL REGULATORY PROTEIN"/>
    <property type="match status" value="1"/>
</dbReference>
<keyword evidence="2 4" id="KW-0238">DNA-binding</keyword>
<proteinExistence type="predicted"/>
<dbReference type="PRINTS" id="PR00455">
    <property type="entry name" value="HTHTETR"/>
</dbReference>
<evidence type="ECO:0000313" key="8">
    <source>
        <dbReference type="Proteomes" id="UP001500840"/>
    </source>
</evidence>
<protein>
    <submittedName>
        <fullName evidence="7">TetR/AcrR family transcriptional regulator</fullName>
    </submittedName>
</protein>